<proteinExistence type="predicted"/>
<protein>
    <submittedName>
        <fullName evidence="1">Uncharacterized protein</fullName>
    </submittedName>
</protein>
<dbReference type="EMBL" id="JAGFBR010000007">
    <property type="protein sequence ID" value="KAH0463833.1"/>
    <property type="molecule type" value="Genomic_DNA"/>
</dbReference>
<comment type="caution">
    <text evidence="1">The sequence shown here is derived from an EMBL/GenBank/DDBJ whole genome shotgun (WGS) entry which is preliminary data.</text>
</comment>
<dbReference type="AlphaFoldDB" id="A0AAV7H8N3"/>
<sequence>MSRKFGLDENLLFKKVLEFCSHCKVHGHALTYFFRLHPNLKKTSNPQVGKATSNSRNSVTSANDNDLIHLDRVEPPFLIHKLRNDVDFNSDLLENRNVIFVEKIATSVDVPNIEAEKVPDIYVSIDSMFQNNDNP</sequence>
<evidence type="ECO:0000313" key="2">
    <source>
        <dbReference type="Proteomes" id="UP000775213"/>
    </source>
</evidence>
<name>A0AAV7H8N3_DENCH</name>
<dbReference type="Proteomes" id="UP000775213">
    <property type="component" value="Unassembled WGS sequence"/>
</dbReference>
<accession>A0AAV7H8N3</accession>
<gene>
    <name evidence="1" type="ORF">IEQ34_006619</name>
</gene>
<evidence type="ECO:0000313" key="1">
    <source>
        <dbReference type="EMBL" id="KAH0463833.1"/>
    </source>
</evidence>
<reference evidence="1 2" key="1">
    <citation type="journal article" date="2021" name="Hortic Res">
        <title>Chromosome-scale assembly of the Dendrobium chrysotoxum genome enhances the understanding of orchid evolution.</title>
        <authorList>
            <person name="Zhang Y."/>
            <person name="Zhang G.Q."/>
            <person name="Zhang D."/>
            <person name="Liu X.D."/>
            <person name="Xu X.Y."/>
            <person name="Sun W.H."/>
            <person name="Yu X."/>
            <person name="Zhu X."/>
            <person name="Wang Z.W."/>
            <person name="Zhao X."/>
            <person name="Zhong W.Y."/>
            <person name="Chen H."/>
            <person name="Yin W.L."/>
            <person name="Huang T."/>
            <person name="Niu S.C."/>
            <person name="Liu Z.J."/>
        </authorList>
    </citation>
    <scope>NUCLEOTIDE SEQUENCE [LARGE SCALE GENOMIC DNA]</scope>
    <source>
        <strain evidence="1">Lindl</strain>
    </source>
</reference>
<keyword evidence="2" id="KW-1185">Reference proteome</keyword>
<organism evidence="1 2">
    <name type="scientific">Dendrobium chrysotoxum</name>
    <name type="common">Orchid</name>
    <dbReference type="NCBI Taxonomy" id="161865"/>
    <lineage>
        <taxon>Eukaryota</taxon>
        <taxon>Viridiplantae</taxon>
        <taxon>Streptophyta</taxon>
        <taxon>Embryophyta</taxon>
        <taxon>Tracheophyta</taxon>
        <taxon>Spermatophyta</taxon>
        <taxon>Magnoliopsida</taxon>
        <taxon>Liliopsida</taxon>
        <taxon>Asparagales</taxon>
        <taxon>Orchidaceae</taxon>
        <taxon>Epidendroideae</taxon>
        <taxon>Malaxideae</taxon>
        <taxon>Dendrobiinae</taxon>
        <taxon>Dendrobium</taxon>
    </lineage>
</organism>